<evidence type="ECO:0000256" key="1">
    <source>
        <dbReference type="SAM" id="SignalP"/>
    </source>
</evidence>
<dbReference type="PRINTS" id="PR01484">
    <property type="entry name" value="PRTACTNFAMLY"/>
</dbReference>
<dbReference type="SUPFAM" id="SSF103515">
    <property type="entry name" value="Autotransporter"/>
    <property type="match status" value="1"/>
</dbReference>
<accession>A0A0H3FBE6</accession>
<dbReference type="InterPro" id="IPR011050">
    <property type="entry name" value="Pectin_lyase_fold/virulence"/>
</dbReference>
<dbReference type="KEGG" id="rah:Rahaq_2911"/>
<dbReference type="Proteomes" id="UP000007257">
    <property type="component" value="Chromosome"/>
</dbReference>
<dbReference type="EMBL" id="CP002505">
    <property type="protein sequence ID" value="ADW74506.1"/>
    <property type="molecule type" value="Genomic_DNA"/>
</dbReference>
<keyword evidence="6" id="KW-1185">Reference proteome</keyword>
<proteinExistence type="predicted"/>
<reference evidence="3 5" key="2">
    <citation type="journal article" date="2012" name="J. Bacteriol.">
        <title>Complete Genome Sequence of Rahnella sp. Strain Y9602, a Gammaproteobacterium Isolate from Metal- and Radionuclide-Contaminated Soil.</title>
        <authorList>
            <person name="Martinez R.J."/>
            <person name="Bruce D."/>
            <person name="Detter C."/>
            <person name="Goodwin L.A."/>
            <person name="Han J."/>
            <person name="Han C.S."/>
            <person name="Held B."/>
            <person name="Land M.L."/>
            <person name="Mikhailova N."/>
            <person name="Nolan M."/>
            <person name="Pennacchio L."/>
            <person name="Pitluck S."/>
            <person name="Tapia R."/>
            <person name="Woyke T."/>
            <person name="Sobecky P.A."/>
        </authorList>
    </citation>
    <scope>NUCLEOTIDE SEQUENCE [LARGE SCALE GENOMIC DNA]</scope>
    <source>
        <strain evidence="3 5">Y9602</strain>
    </source>
</reference>
<sequence length="897" mass="96217" precursor="true">MHAWNKKFFVSKIALACAVAVTAPAAISADISGTVYDTFYHDSTLAGHIGYRGYVDNDGADNGYVGGDIYSSINNAVVNGVISTHYLGFDSNNSNTLNITNTTVNGMITSECMTSDCGTTRNEYDQSPLQLTIDNSTINDTYEHFDYDVTDANNVRDHETLNTFDKGVAVTLDQESDIVIKNNSHVAGIALTQGYEWVDTDVNNGNTFDNTLTVNDSVLTSGSYTELQTSGFYGQSDKPSDYGNISAAGTQADDIALSVVASATADNAMKTHAVFNNSTITGDVAFVSTFDENYYVGGHDSNADGVLDTNGWDDTDELNLTLDNGSKWVGAAISNVQMDSALYNRSTNSIWPYSVFSSTNGYLVGDDVYQSGLFNVALNNGSEWDTTKSSNIDDLTVNNRSQVNVVESALLADHISLTNASTLKIAAHGGVKTDVLNLNSGSQASLTEETASLYANTIIVGSGSELNLGLGQVDTHNMVLTDNGTFDIGSREYVLNSDLNNARDKTAADYVYDQGTIGINSDGHLAVNGVTNGNYQVRIDNATGEGQVADYQNKELIRIYGGNATFNHANTADLGAYKYQAEQYGDTVVLAKQGITSTANAALSLPSSNAATWHMEQDTLENRMNSSRHTQGNDKGGVWVNYFGGQQNGDNGVIDYDQDVNGIMVGLDKVTEGGGERQWLVGMAASFAKSSLSMDDADADTDSQSARVYSSLDFNNGAFFDTSLSYSHFSNSTESTMSNGQQVSGDNSTDAWGFGLKLGYDWKFAPQAYLTPYASITGVFIGDDDYSMSNNMHVSDQAYDSMRYELGGNLGYTFDLGADQAISPYGTLAYVYEDANNDANINGDRIDNGVDGSAVRVGLGGQFDMSKNFTVYAGANYLGGSDVDQPWAANLGMKYRW</sequence>
<feature type="chain" id="PRO_5002608976" evidence="1">
    <location>
        <begin position="26"/>
        <end position="897"/>
    </location>
</feature>
<feature type="domain" description="Autotransporter" evidence="2">
    <location>
        <begin position="631"/>
        <end position="897"/>
    </location>
</feature>
<name>A0A0H3FBE6_RAHSY</name>
<feature type="signal peptide" evidence="1">
    <location>
        <begin position="1"/>
        <end position="25"/>
    </location>
</feature>
<reference evidence="5" key="1">
    <citation type="submission" date="2011-01" db="EMBL/GenBank/DDBJ databases">
        <title>Complete sequence of chromosome of Rahnella sp. Y9602.</title>
        <authorList>
            <consortium name="US DOE Joint Genome Institute"/>
            <person name="Lucas S."/>
            <person name="Copeland A."/>
            <person name="Lapidus A."/>
            <person name="Cheng J.-F."/>
            <person name="Goodwin L."/>
            <person name="Pitluck S."/>
            <person name="Lu M."/>
            <person name="Detter J.C."/>
            <person name="Han C."/>
            <person name="Tapia R."/>
            <person name="Land M."/>
            <person name="Hauser L."/>
            <person name="Kyrpides N."/>
            <person name="Ivanova N."/>
            <person name="Ovchinnikova G."/>
            <person name="Pagani I."/>
            <person name="Sobecky P.A."/>
            <person name="Martinez R.J."/>
            <person name="Woyke T."/>
        </authorList>
    </citation>
    <scope>NUCLEOTIDE SEQUENCE [LARGE SCALE GENOMIC DNA]</scope>
    <source>
        <strain evidence="5">Y9602</strain>
    </source>
</reference>
<dbReference type="PANTHER" id="PTHR35037:SF2">
    <property type="match status" value="1"/>
</dbReference>
<gene>
    <name evidence="3" type="ordered locus">Rahaq_2911</name>
    <name evidence="4" type="ORF">ACFPK4_07125</name>
</gene>
<dbReference type="EMBL" id="JBHUCJ010000011">
    <property type="protein sequence ID" value="MFD3223300.1"/>
    <property type="molecule type" value="Genomic_DNA"/>
</dbReference>
<evidence type="ECO:0000313" key="4">
    <source>
        <dbReference type="EMBL" id="MFD3223300.1"/>
    </source>
</evidence>
<dbReference type="PROSITE" id="PS51208">
    <property type="entry name" value="AUTOTRANSPORTER"/>
    <property type="match status" value="1"/>
</dbReference>
<evidence type="ECO:0000313" key="3">
    <source>
        <dbReference type="EMBL" id="ADW74506.1"/>
    </source>
</evidence>
<dbReference type="InterPro" id="IPR012332">
    <property type="entry name" value="Autotransporter_pectin_lyase_C"/>
</dbReference>
<keyword evidence="1" id="KW-0732">Signal</keyword>
<dbReference type="RefSeq" id="WP_013576202.1">
    <property type="nucleotide sequence ID" value="NC_015061.1"/>
</dbReference>
<evidence type="ECO:0000259" key="2">
    <source>
        <dbReference type="PROSITE" id="PS51208"/>
    </source>
</evidence>
<dbReference type="Proteomes" id="UP001598201">
    <property type="component" value="Unassembled WGS sequence"/>
</dbReference>
<evidence type="ECO:0000313" key="6">
    <source>
        <dbReference type="Proteomes" id="UP001598201"/>
    </source>
</evidence>
<dbReference type="eggNOG" id="COG3468">
    <property type="taxonomic scope" value="Bacteria"/>
</dbReference>
<dbReference type="PANTHER" id="PTHR35037">
    <property type="entry name" value="C-TERMINAL REGION OF AIDA-LIKE PROTEIN"/>
    <property type="match status" value="1"/>
</dbReference>
<dbReference type="OrthoDB" id="6056869at2"/>
<organism evidence="3 5">
    <name type="scientific">Rahnella sp. (strain Y9602)</name>
    <dbReference type="NCBI Taxonomy" id="2703885"/>
    <lineage>
        <taxon>Bacteria</taxon>
        <taxon>Pseudomonadati</taxon>
        <taxon>Pseudomonadota</taxon>
        <taxon>Gammaproteobacteria</taxon>
        <taxon>Enterobacterales</taxon>
        <taxon>Yersiniaceae</taxon>
        <taxon>Rahnella</taxon>
    </lineage>
</organism>
<dbReference type="InterPro" id="IPR005546">
    <property type="entry name" value="Autotransporte_beta"/>
</dbReference>
<dbReference type="Pfam" id="PF03797">
    <property type="entry name" value="Autotransporter"/>
    <property type="match status" value="1"/>
</dbReference>
<dbReference type="NCBIfam" id="TIGR01414">
    <property type="entry name" value="autotrans_barl"/>
    <property type="match status" value="1"/>
</dbReference>
<dbReference type="SMART" id="SM00869">
    <property type="entry name" value="Autotransporter"/>
    <property type="match status" value="1"/>
</dbReference>
<protein>
    <submittedName>
        <fullName evidence="4">Autotransporter outer membrane beta-barrel domain-containing protein</fullName>
    </submittedName>
    <submittedName>
        <fullName evidence="3">Outer membrane autotransporter barrel domain protein</fullName>
    </submittedName>
</protein>
<dbReference type="AlphaFoldDB" id="A0A0H3FBE6"/>
<dbReference type="InterPro" id="IPR036709">
    <property type="entry name" value="Autotransporte_beta_dom_sf"/>
</dbReference>
<dbReference type="InterPro" id="IPR006315">
    <property type="entry name" value="OM_autotransptr_brl_dom"/>
</dbReference>
<dbReference type="GO" id="GO:0019867">
    <property type="term" value="C:outer membrane"/>
    <property type="evidence" value="ECO:0007669"/>
    <property type="project" value="InterPro"/>
</dbReference>
<dbReference type="HOGENOM" id="CLU_017493_0_0_6"/>
<reference evidence="4 6" key="3">
    <citation type="submission" date="2024-09" db="EMBL/GenBank/DDBJ databases">
        <title>Genomes of Rahnella.</title>
        <authorList>
            <person name="Mnguni F.C."/>
            <person name="Shin G.Y."/>
            <person name="Coutinho T."/>
        </authorList>
    </citation>
    <scope>NUCLEOTIDE SEQUENCE [LARGE SCALE GENOMIC DNA]</scope>
    <source>
        <strain evidence="4 6">20WA0057</strain>
    </source>
</reference>
<dbReference type="Gene3D" id="2.160.20.20">
    <property type="match status" value="1"/>
</dbReference>
<dbReference type="SUPFAM" id="SSF51126">
    <property type="entry name" value="Pectin lyase-like"/>
    <property type="match status" value="1"/>
</dbReference>
<dbReference type="InterPro" id="IPR051551">
    <property type="entry name" value="Autotransporter_adhesion"/>
</dbReference>
<dbReference type="InterPro" id="IPR003991">
    <property type="entry name" value="Pertactin_virulence_factor"/>
</dbReference>
<evidence type="ECO:0000313" key="5">
    <source>
        <dbReference type="Proteomes" id="UP000007257"/>
    </source>
</evidence>
<dbReference type="Gene3D" id="2.40.128.130">
    <property type="entry name" value="Autotransporter beta-domain"/>
    <property type="match status" value="1"/>
</dbReference>